<organism evidence="8 9">
    <name type="scientific">Anolis carolinensis</name>
    <name type="common">Green anole</name>
    <name type="synonym">American chameleon</name>
    <dbReference type="NCBI Taxonomy" id="28377"/>
    <lineage>
        <taxon>Eukaryota</taxon>
        <taxon>Metazoa</taxon>
        <taxon>Chordata</taxon>
        <taxon>Craniata</taxon>
        <taxon>Vertebrata</taxon>
        <taxon>Euteleostomi</taxon>
        <taxon>Lepidosauria</taxon>
        <taxon>Squamata</taxon>
        <taxon>Bifurcata</taxon>
        <taxon>Unidentata</taxon>
        <taxon>Episquamata</taxon>
        <taxon>Toxicofera</taxon>
        <taxon>Iguania</taxon>
        <taxon>Dactyloidae</taxon>
        <taxon>Anolis</taxon>
    </lineage>
</organism>
<dbReference type="GO" id="GO:0005737">
    <property type="term" value="C:cytoplasm"/>
    <property type="evidence" value="ECO:0007669"/>
    <property type="project" value="UniProtKB-SubCell"/>
</dbReference>
<comment type="subcellular location">
    <subcellularLocation>
        <location evidence="2">Cytoplasm</location>
    </subcellularLocation>
    <subcellularLocation>
        <location evidence="1">Nucleus</location>
    </subcellularLocation>
</comment>
<evidence type="ECO:0000256" key="7">
    <source>
        <dbReference type="ARBA" id="ARBA00023242"/>
    </source>
</evidence>
<keyword evidence="6" id="KW-0206">Cytoskeleton</keyword>
<sequence length="170" mass="18467">GSRTSLDLDPCAAFSSSQGHDCCPMLFTYDEQQGALAFAGKMDLPKQSSQRGLTARERFQNLDKKASSDTGSATLDTLHKNTKYRSLLGAKGNCSKFCTTGMDGGMSLWDIKVSDTAVDCAGDALIQPLCGCLYSKFSYFKSSIILNFILLASDYARASLYRYDALFGIL</sequence>
<keyword evidence="7" id="KW-0539">Nucleus</keyword>
<name>A0A803SVR5_ANOCA</name>
<dbReference type="Ensembl" id="ENSACAT00000044898.1">
    <property type="protein sequence ID" value="ENSACAP00000027055.1"/>
    <property type="gene ID" value="ENSACAG00000038015.1"/>
</dbReference>
<keyword evidence="9" id="KW-1185">Reference proteome</keyword>
<keyword evidence="3" id="KW-0963">Cytoplasm</keyword>
<evidence type="ECO:0000313" key="9">
    <source>
        <dbReference type="Proteomes" id="UP000001646"/>
    </source>
</evidence>
<evidence type="ECO:0000256" key="1">
    <source>
        <dbReference type="ARBA" id="ARBA00004123"/>
    </source>
</evidence>
<reference evidence="8" key="2">
    <citation type="submission" date="2025-08" db="UniProtKB">
        <authorList>
            <consortium name="Ensembl"/>
        </authorList>
    </citation>
    <scope>IDENTIFICATION</scope>
</reference>
<dbReference type="GO" id="GO:0005634">
    <property type="term" value="C:nucleus"/>
    <property type="evidence" value="ECO:0007669"/>
    <property type="project" value="UniProtKB-SubCell"/>
</dbReference>
<evidence type="ECO:0000256" key="4">
    <source>
        <dbReference type="ARBA" id="ARBA00022574"/>
    </source>
</evidence>
<dbReference type="GO" id="GO:0034314">
    <property type="term" value="P:Arp2/3 complex-mediated actin nucleation"/>
    <property type="evidence" value="ECO:0007669"/>
    <property type="project" value="InterPro"/>
</dbReference>
<reference evidence="8" key="3">
    <citation type="submission" date="2025-09" db="UniProtKB">
        <authorList>
            <consortium name="Ensembl"/>
        </authorList>
    </citation>
    <scope>IDENTIFICATION</scope>
</reference>
<evidence type="ECO:0000313" key="8">
    <source>
        <dbReference type="Ensembl" id="ENSACAP00000027055.1"/>
    </source>
</evidence>
<dbReference type="InterPro" id="IPR017383">
    <property type="entry name" value="ARPC1"/>
</dbReference>
<dbReference type="PANTHER" id="PTHR10709">
    <property type="entry name" value="ACTIN-RELATED PROTEIN 2/3 COMPLEX SUBUNIT 1"/>
    <property type="match status" value="1"/>
</dbReference>
<dbReference type="InterPro" id="IPR015943">
    <property type="entry name" value="WD40/YVTN_repeat-like_dom_sf"/>
</dbReference>
<dbReference type="PANTHER" id="PTHR10709:SF10">
    <property type="entry name" value="ACTIN-RELATED PROTEIN 2_3 COMPLEX SUBUNIT 1B"/>
    <property type="match status" value="1"/>
</dbReference>
<evidence type="ECO:0000256" key="2">
    <source>
        <dbReference type="ARBA" id="ARBA00004496"/>
    </source>
</evidence>
<dbReference type="GeneTree" id="ENSGT00950000183183"/>
<protein>
    <submittedName>
        <fullName evidence="8">Uncharacterized protein</fullName>
    </submittedName>
</protein>
<accession>A0A803SVR5</accession>
<dbReference type="InParanoid" id="A0A803SVR5"/>
<keyword evidence="5" id="KW-0677">Repeat</keyword>
<evidence type="ECO:0000256" key="3">
    <source>
        <dbReference type="ARBA" id="ARBA00022490"/>
    </source>
</evidence>
<keyword evidence="4" id="KW-0853">WD repeat</keyword>
<dbReference type="Gene3D" id="2.130.10.10">
    <property type="entry name" value="YVTN repeat-like/Quinoprotein amine dehydrogenase"/>
    <property type="match status" value="1"/>
</dbReference>
<dbReference type="GO" id="GO:0005885">
    <property type="term" value="C:Arp2/3 protein complex"/>
    <property type="evidence" value="ECO:0007669"/>
    <property type="project" value="InterPro"/>
</dbReference>
<proteinExistence type="predicted"/>
<evidence type="ECO:0000256" key="6">
    <source>
        <dbReference type="ARBA" id="ARBA00023212"/>
    </source>
</evidence>
<dbReference type="AlphaFoldDB" id="A0A803SVR5"/>
<reference evidence="8" key="1">
    <citation type="submission" date="2009-12" db="EMBL/GenBank/DDBJ databases">
        <title>The Genome Sequence of Anolis carolinensis (Green Anole Lizard).</title>
        <authorList>
            <consortium name="The Genome Sequencing Platform"/>
            <person name="Di Palma F."/>
            <person name="Alfoldi J."/>
            <person name="Heiman D."/>
            <person name="Young S."/>
            <person name="Grabherr M."/>
            <person name="Johnson J."/>
            <person name="Lander E.S."/>
            <person name="Lindblad-Toh K."/>
        </authorList>
    </citation>
    <scope>NUCLEOTIDE SEQUENCE [LARGE SCALE GENOMIC DNA]</scope>
    <source>
        <strain evidence="8">JBL SC #1</strain>
    </source>
</reference>
<evidence type="ECO:0000256" key="5">
    <source>
        <dbReference type="ARBA" id="ARBA00022737"/>
    </source>
</evidence>
<dbReference type="Proteomes" id="UP000001646">
    <property type="component" value="Unplaced"/>
</dbReference>